<evidence type="ECO:0000256" key="9">
    <source>
        <dbReference type="ARBA" id="ARBA00022990"/>
    </source>
</evidence>
<comment type="subcellular location">
    <subcellularLocation>
        <location evidence="2">Cytoplasm</location>
    </subcellularLocation>
</comment>
<evidence type="ECO:0000256" key="7">
    <source>
        <dbReference type="ARBA" id="ARBA00022679"/>
    </source>
</evidence>
<dbReference type="Gene3D" id="3.30.40.10">
    <property type="entry name" value="Zinc/RING finger domain, C3HC4 (zinc finger)"/>
    <property type="match status" value="1"/>
</dbReference>
<dbReference type="InterPro" id="IPR003613">
    <property type="entry name" value="Ubox_domain"/>
</dbReference>
<evidence type="ECO:0000256" key="1">
    <source>
        <dbReference type="ARBA" id="ARBA00000900"/>
    </source>
</evidence>
<dbReference type="Proteomes" id="UP000326759">
    <property type="component" value="Unassembled WGS sequence"/>
</dbReference>
<keyword evidence="7" id="KW-0808">Transferase</keyword>
<comment type="catalytic activity">
    <reaction evidence="1">
        <text>S-ubiquitinyl-[E2 ubiquitin-conjugating enzyme]-L-cysteine + [acceptor protein]-L-lysine = [E2 ubiquitin-conjugating enzyme]-L-cysteine + N(6)-ubiquitinyl-[acceptor protein]-L-lysine.</text>
        <dbReference type="EC" id="2.3.2.27"/>
    </reaction>
</comment>
<evidence type="ECO:0000256" key="6">
    <source>
        <dbReference type="ARBA" id="ARBA00022490"/>
    </source>
</evidence>
<dbReference type="PANTHER" id="PTHR13931:SF16">
    <property type="entry name" value="UBIQUITIN CONJUGATION FACTOR E4 A"/>
    <property type="match status" value="1"/>
</dbReference>
<dbReference type="GO" id="GO:0036503">
    <property type="term" value="P:ERAD pathway"/>
    <property type="evidence" value="ECO:0007669"/>
    <property type="project" value="InterPro"/>
</dbReference>
<dbReference type="AlphaFoldDB" id="A0A5N5TP19"/>
<proteinExistence type="inferred from homology"/>
<dbReference type="Pfam" id="PF04564">
    <property type="entry name" value="U-box"/>
    <property type="match status" value="1"/>
</dbReference>
<evidence type="ECO:0000256" key="4">
    <source>
        <dbReference type="ARBA" id="ARBA00007434"/>
    </source>
</evidence>
<dbReference type="GO" id="GO:0005737">
    <property type="term" value="C:cytoplasm"/>
    <property type="evidence" value="ECO:0007669"/>
    <property type="project" value="UniProtKB-SubCell"/>
</dbReference>
<sequence>MSKSLKENPFCALFSSVEDAERFTSSIQSTKKDTSDVNCLTPQSQIEPSVIEKILLVSTRNHVQDFTYVLMNDSPSLTPETIDVVLFERLLLKDVENCIQNTRSKPNFNDRKLEAVGRKEVLIYLFEVYDRCWQYKETKDEVIDYIQSLVITNLITAFEQPEVFFDQNLNRQFRDLVFNNISTSQSLPEMLNKFLVKCNEHGEAIYLTVFKEISEEIKLKLSSSSLMNIDWTLLDIMDFYSSSPQIAPLLLECQSRLPGHQFQLSCLGGILSISCLPKDSHTQSEFFDQPSSQAPQYHKMTENSIGIAQKALNSRTYSIFMTLLKVSPEIKDKFLKWIENCLEANSGRAGIWHIQSEEIRNLAYVSDSFMVNLGAVMLKLASPFSSVPDDVKNLKILKVDPFYCSSYVAKHQNEIKGVYSGNLSKQTALVPTKEEENSESNSKNIPEFFSFTTTCFYLTHRALHLGVQVAFNMNIRKLRVKALLLPEMMRKYMEKKTSVFLAYRAAGFEPSLVDDVLQFLAATSLWLTQIALTPDDERLSPELKKISLIDLSDEKHSKSLLRFVPEFIVENLVEGIIAIKRYMAEAFTLSGEPYIKHFMSFIISFMGSPQWMNNPHLRAHLAECLETLMPSGKDNAGLVSGVRERLFVEHPLSPHLVTAIIHVFVSIEMTGQSVAFEEKFNYRRPMYEIMKFFWSIPEHRKQFIELANYALSNMESSKPPLFLRFVNLLINDAIFLLDEGLSYMSQIREYQTAKDSGEWNQLSAEQRTEREQNLRQMGYLARFHNMLGSRTIQTLLRLTKDIPGMFTHPTLIDRMSAMLNHFLAHLVGPKQRNLKVKDMEKYEFKPAEIVSDICTIYIHLSKEPEFCNAVCADDRSYSPELFNQACNVLMRIGRYSLKEDLEKFSVKVSEACAKRTEDGDLAALAPEEFIDPIMQQIMIDPVLLPSSRIIVDRQTIARHLLSDQTDPFNRQPLNMEEIISDEDLKTRIHDWLKERKQSSN</sequence>
<dbReference type="OrthoDB" id="20295at2759"/>
<dbReference type="GO" id="GO:0000151">
    <property type="term" value="C:ubiquitin ligase complex"/>
    <property type="evidence" value="ECO:0007669"/>
    <property type="project" value="InterPro"/>
</dbReference>
<keyword evidence="6" id="KW-0963">Cytoplasm</keyword>
<evidence type="ECO:0000259" key="12">
    <source>
        <dbReference type="PROSITE" id="PS51698"/>
    </source>
</evidence>
<feature type="domain" description="U-box" evidence="12">
    <location>
        <begin position="924"/>
        <end position="998"/>
    </location>
</feature>
<reference evidence="13 14" key="1">
    <citation type="journal article" date="2019" name="PLoS Biol.">
        <title>Sex chromosomes control vertical transmission of feminizing Wolbachia symbionts in an isopod.</title>
        <authorList>
            <person name="Becking T."/>
            <person name="Chebbi M.A."/>
            <person name="Giraud I."/>
            <person name="Moumen B."/>
            <person name="Laverre T."/>
            <person name="Caubet Y."/>
            <person name="Peccoud J."/>
            <person name="Gilbert C."/>
            <person name="Cordaux R."/>
        </authorList>
    </citation>
    <scope>NUCLEOTIDE SEQUENCE [LARGE SCALE GENOMIC DNA]</scope>
    <source>
        <strain evidence="13">ANa2</strain>
        <tissue evidence="13">Whole body excluding digestive tract and cuticle</tissue>
    </source>
</reference>
<evidence type="ECO:0000256" key="5">
    <source>
        <dbReference type="ARBA" id="ARBA00012483"/>
    </source>
</evidence>
<comment type="similarity">
    <text evidence="4">Belongs to the ubiquitin conjugation factor E4 family.</text>
</comment>
<dbReference type="InterPro" id="IPR045132">
    <property type="entry name" value="UBE4"/>
</dbReference>
<dbReference type="CDD" id="cd16657">
    <property type="entry name" value="RING-Ubox_UBE4A"/>
    <property type="match status" value="1"/>
</dbReference>
<accession>A0A5N5TP19</accession>
<dbReference type="GO" id="GO:0000209">
    <property type="term" value="P:protein polyubiquitination"/>
    <property type="evidence" value="ECO:0007669"/>
    <property type="project" value="TreeGrafter"/>
</dbReference>
<dbReference type="GO" id="GO:0034450">
    <property type="term" value="F:ubiquitin-ubiquitin ligase activity"/>
    <property type="evidence" value="ECO:0007669"/>
    <property type="project" value="InterPro"/>
</dbReference>
<organism evidence="13 14">
    <name type="scientific">Armadillidium nasatum</name>
    <dbReference type="NCBI Taxonomy" id="96803"/>
    <lineage>
        <taxon>Eukaryota</taxon>
        <taxon>Metazoa</taxon>
        <taxon>Ecdysozoa</taxon>
        <taxon>Arthropoda</taxon>
        <taxon>Crustacea</taxon>
        <taxon>Multicrustacea</taxon>
        <taxon>Malacostraca</taxon>
        <taxon>Eumalacostraca</taxon>
        <taxon>Peracarida</taxon>
        <taxon>Isopoda</taxon>
        <taxon>Oniscidea</taxon>
        <taxon>Crinocheta</taxon>
        <taxon>Armadillidiidae</taxon>
        <taxon>Armadillidium</taxon>
    </lineage>
</organism>
<dbReference type="GO" id="GO:0005634">
    <property type="term" value="C:nucleus"/>
    <property type="evidence" value="ECO:0007669"/>
    <property type="project" value="TreeGrafter"/>
</dbReference>
<evidence type="ECO:0000256" key="10">
    <source>
        <dbReference type="ARBA" id="ARBA00037624"/>
    </source>
</evidence>
<comment type="pathway">
    <text evidence="3">Protein modification; protein ubiquitination.</text>
</comment>
<dbReference type="GO" id="GO:0006511">
    <property type="term" value="P:ubiquitin-dependent protein catabolic process"/>
    <property type="evidence" value="ECO:0007669"/>
    <property type="project" value="InterPro"/>
</dbReference>
<comment type="function">
    <text evidence="10">Ubiquitin-protein ligase that probably functions as an E3 ligase in conjunction with specific E1 and E2 ligases. May also function as an E4 ligase mediating the assembly of polyubiquitin chains on substrates ubiquitinated by another E3 ubiquitin ligase. Mediates 'Lys-48'-linked polyubiquitination of substrates.</text>
</comment>
<dbReference type="InterPro" id="IPR019474">
    <property type="entry name" value="Ub_conjug_fac_E4_core"/>
</dbReference>
<dbReference type="Pfam" id="PF10408">
    <property type="entry name" value="Ufd2P_core"/>
    <property type="match status" value="1"/>
</dbReference>
<evidence type="ECO:0000256" key="11">
    <source>
        <dbReference type="ARBA" id="ARBA00040077"/>
    </source>
</evidence>
<keyword evidence="9" id="KW-0007">Acetylation</keyword>
<evidence type="ECO:0000313" key="13">
    <source>
        <dbReference type="EMBL" id="KAB7507920.1"/>
    </source>
</evidence>
<dbReference type="UniPathway" id="UPA00143"/>
<protein>
    <recommendedName>
        <fullName evidence="11">Ubiquitin conjugation factor E4 A</fullName>
        <ecNumber evidence="5">2.3.2.27</ecNumber>
    </recommendedName>
</protein>
<dbReference type="SUPFAM" id="SSF57850">
    <property type="entry name" value="RING/U-box"/>
    <property type="match status" value="1"/>
</dbReference>
<keyword evidence="8" id="KW-0833">Ubl conjugation pathway</keyword>
<dbReference type="SMART" id="SM00504">
    <property type="entry name" value="Ubox"/>
    <property type="match status" value="1"/>
</dbReference>
<evidence type="ECO:0000256" key="2">
    <source>
        <dbReference type="ARBA" id="ARBA00004496"/>
    </source>
</evidence>
<dbReference type="PROSITE" id="PS51698">
    <property type="entry name" value="U_BOX"/>
    <property type="match status" value="1"/>
</dbReference>
<dbReference type="FunFam" id="3.30.40.10:FF:000055">
    <property type="entry name" value="Ubiquitin conjugation factor e4 a"/>
    <property type="match status" value="1"/>
</dbReference>
<dbReference type="InterPro" id="IPR013083">
    <property type="entry name" value="Znf_RING/FYVE/PHD"/>
</dbReference>
<name>A0A5N5TP19_9CRUS</name>
<dbReference type="PANTHER" id="PTHR13931">
    <property type="entry name" value="UBIQUITINATION FACTOR E4"/>
    <property type="match status" value="1"/>
</dbReference>
<evidence type="ECO:0000313" key="14">
    <source>
        <dbReference type="Proteomes" id="UP000326759"/>
    </source>
</evidence>
<comment type="caution">
    <text evidence="13">The sequence shown here is derived from an EMBL/GenBank/DDBJ whole genome shotgun (WGS) entry which is preliminary data.</text>
</comment>
<gene>
    <name evidence="13" type="primary">UBE4A</name>
    <name evidence="13" type="ORF">Anas_02947</name>
</gene>
<evidence type="ECO:0000256" key="3">
    <source>
        <dbReference type="ARBA" id="ARBA00004906"/>
    </source>
</evidence>
<evidence type="ECO:0000256" key="8">
    <source>
        <dbReference type="ARBA" id="ARBA00022786"/>
    </source>
</evidence>
<dbReference type="EC" id="2.3.2.27" evidence="5"/>
<keyword evidence="14" id="KW-1185">Reference proteome</keyword>
<dbReference type="EMBL" id="SEYY01000145">
    <property type="protein sequence ID" value="KAB7507920.1"/>
    <property type="molecule type" value="Genomic_DNA"/>
</dbReference>